<dbReference type="PANTHER" id="PTHR35008:SF8">
    <property type="entry name" value="ALCOHOL DEHYDROGENASE CYTOCHROME C SUBUNIT"/>
    <property type="match status" value="1"/>
</dbReference>
<dbReference type="InterPro" id="IPR051459">
    <property type="entry name" value="Cytochrome_c-type_DH"/>
</dbReference>
<keyword evidence="2" id="KW-1003">Cell membrane</keyword>
<keyword evidence="10" id="KW-0812">Transmembrane</keyword>
<dbReference type="PROSITE" id="PS51007">
    <property type="entry name" value="CYTC"/>
    <property type="match status" value="3"/>
</dbReference>
<dbReference type="Pfam" id="PF00034">
    <property type="entry name" value="Cytochrom_C"/>
    <property type="match status" value="2"/>
</dbReference>
<dbReference type="PIRSF" id="PIRSF000018">
    <property type="entry name" value="Mb_ADH_cyt_c"/>
    <property type="match status" value="1"/>
</dbReference>
<proteinExistence type="predicted"/>
<gene>
    <name evidence="12" type="primary">adhB</name>
    <name evidence="12" type="ORF">KUI_1449</name>
</gene>
<keyword evidence="8 10" id="KW-0472">Membrane</keyword>
<evidence type="ECO:0000256" key="9">
    <source>
        <dbReference type="PROSITE-ProRule" id="PRU00433"/>
    </source>
</evidence>
<evidence type="ECO:0000256" key="7">
    <source>
        <dbReference type="ARBA" id="ARBA00023004"/>
    </source>
</evidence>
<evidence type="ECO:0000259" key="11">
    <source>
        <dbReference type="PROSITE" id="PS51007"/>
    </source>
</evidence>
<evidence type="ECO:0000256" key="8">
    <source>
        <dbReference type="ARBA" id="ARBA00023136"/>
    </source>
</evidence>
<feature type="domain" description="Cytochrome c" evidence="11">
    <location>
        <begin position="204"/>
        <end position="317"/>
    </location>
</feature>
<sequence length="459" mass="51416">MYHAHNKLNKLPREVYMKKFVGFLFTLVVIGLLLYASSFLITYLREDSVPEQVQINDELIKKGEYIAKAADCYACHTVPGSKDFSGGLAMQTPVGAIYSTNITPDKETGIGHYTYSDFYNAVKNGVSKKGHALYPAMPYTSYTILKNEDVEALYAYFMKGVQPVSKHNQSNTLPFWMSMRWPVAYWQMLFAPKREFTPPSNADEAISRGEYLVEGTGHCGACHTPRGFAYQEKSYSLSDGDDYLTGAIVDGWRAKSLRGEGNGLGDWTVEQIQSFFKTGRTDNNFAFGAMSDVVQHSLQYLTDKDLNAMATYLKSLPPTKGRTTERPKKIDKTTENLLAGTDRSRGGLLYMEFCMTCHRPDGNGVKRIFPALNNNTAVVAHNPESVVQLMLEGSHSAHTPHDIMSFAMPKFDYLSDADIAILVNYIRNSWTNSAPQTSREKVSEMRAFLKNKASHYVGE</sequence>
<dbReference type="EMBL" id="CP003264">
    <property type="protein sequence ID" value="AFN36493.1"/>
    <property type="molecule type" value="Genomic_DNA"/>
</dbReference>
<feature type="transmembrane region" description="Helical" evidence="10">
    <location>
        <begin position="20"/>
        <end position="44"/>
    </location>
</feature>
<dbReference type="InterPro" id="IPR014353">
    <property type="entry name" value="Membr-bd_ADH_cyt_c"/>
</dbReference>
<dbReference type="SUPFAM" id="SSF46626">
    <property type="entry name" value="Cytochrome c"/>
    <property type="match status" value="3"/>
</dbReference>
<keyword evidence="5" id="KW-0732">Signal</keyword>
<evidence type="ECO:0000313" key="13">
    <source>
        <dbReference type="Proteomes" id="UP000003121"/>
    </source>
</evidence>
<evidence type="ECO:0000256" key="2">
    <source>
        <dbReference type="ARBA" id="ARBA00022475"/>
    </source>
</evidence>
<organism evidence="12 13">
    <name type="scientific">Taylorella equigenitalis ATCC 35865</name>
    <dbReference type="NCBI Taxonomy" id="743973"/>
    <lineage>
        <taxon>Bacteria</taxon>
        <taxon>Pseudomonadati</taxon>
        <taxon>Pseudomonadota</taxon>
        <taxon>Betaproteobacteria</taxon>
        <taxon>Burkholderiales</taxon>
        <taxon>Alcaligenaceae</taxon>
        <taxon>Taylorella</taxon>
    </lineage>
</organism>
<keyword evidence="10" id="KW-1133">Transmembrane helix</keyword>
<dbReference type="Gene3D" id="1.10.760.10">
    <property type="entry name" value="Cytochrome c-like domain"/>
    <property type="match status" value="3"/>
</dbReference>
<comment type="subcellular location">
    <subcellularLocation>
        <location evidence="1">Cell membrane</location>
    </subcellularLocation>
</comment>
<evidence type="ECO:0000256" key="1">
    <source>
        <dbReference type="ARBA" id="ARBA00004236"/>
    </source>
</evidence>
<keyword evidence="3 9" id="KW-0349">Heme</keyword>
<evidence type="ECO:0000256" key="4">
    <source>
        <dbReference type="ARBA" id="ARBA00022723"/>
    </source>
</evidence>
<evidence type="ECO:0000256" key="3">
    <source>
        <dbReference type="ARBA" id="ARBA00022617"/>
    </source>
</evidence>
<dbReference type="Proteomes" id="UP000003121">
    <property type="component" value="Chromosome"/>
</dbReference>
<protein>
    <submittedName>
        <fullName evidence="12">Alcohol dehydrogenase cytochrome c subunit</fullName>
    </submittedName>
</protein>
<dbReference type="PANTHER" id="PTHR35008">
    <property type="entry name" value="BLL4482 PROTEIN-RELATED"/>
    <property type="match status" value="1"/>
</dbReference>
<dbReference type="InterPro" id="IPR009056">
    <property type="entry name" value="Cyt_c-like_dom"/>
</dbReference>
<keyword evidence="6" id="KW-0677">Repeat</keyword>
<reference evidence="12 13" key="1">
    <citation type="journal article" date="2012" name="Vet. Microbiol.">
        <title>Comparative genomic analyses of the Taylorellae.</title>
        <authorList>
            <person name="Hauser H."/>
            <person name="Richter D.C."/>
            <person name="van Tonder A."/>
            <person name="Clark L."/>
            <person name="Preston A."/>
        </authorList>
    </citation>
    <scope>NUCLEOTIDE SEQUENCE [LARGE SCALE GENOMIC DNA]</scope>
    <source>
        <strain evidence="12 13">ATCC 35865</strain>
    </source>
</reference>
<keyword evidence="4 9" id="KW-0479">Metal-binding</keyword>
<evidence type="ECO:0000256" key="5">
    <source>
        <dbReference type="ARBA" id="ARBA00022729"/>
    </source>
</evidence>
<feature type="domain" description="Cytochrome c" evidence="11">
    <location>
        <begin position="341"/>
        <end position="430"/>
    </location>
</feature>
<evidence type="ECO:0000256" key="10">
    <source>
        <dbReference type="SAM" id="Phobius"/>
    </source>
</evidence>
<keyword evidence="7 9" id="KW-0408">Iron</keyword>
<evidence type="ECO:0000313" key="12">
    <source>
        <dbReference type="EMBL" id="AFN36493.1"/>
    </source>
</evidence>
<accession>A0ABM5NC39</accession>
<name>A0ABM5NC39_9BURK</name>
<dbReference type="InterPro" id="IPR036909">
    <property type="entry name" value="Cyt_c-like_dom_sf"/>
</dbReference>
<feature type="domain" description="Cytochrome c" evidence="11">
    <location>
        <begin position="58"/>
        <end position="161"/>
    </location>
</feature>
<evidence type="ECO:0000256" key="6">
    <source>
        <dbReference type="ARBA" id="ARBA00022737"/>
    </source>
</evidence>
<keyword evidence="13" id="KW-1185">Reference proteome</keyword>